<keyword evidence="1" id="KW-0812">Transmembrane</keyword>
<dbReference type="InterPro" id="IPR004345">
    <property type="entry name" value="TB2_DP1_HVA22"/>
</dbReference>
<organism evidence="3 4">
    <name type="scientific">Coemansia interrupta</name>
    <dbReference type="NCBI Taxonomy" id="1126814"/>
    <lineage>
        <taxon>Eukaryota</taxon>
        <taxon>Fungi</taxon>
        <taxon>Fungi incertae sedis</taxon>
        <taxon>Zoopagomycota</taxon>
        <taxon>Kickxellomycotina</taxon>
        <taxon>Kickxellomycetes</taxon>
        <taxon>Kickxellales</taxon>
        <taxon>Kickxellaceae</taxon>
        <taxon>Coemansia</taxon>
    </lineage>
</organism>
<evidence type="ECO:0000313" key="3">
    <source>
        <dbReference type="EMBL" id="KAJ2780863.1"/>
    </source>
</evidence>
<feature type="region of interest" description="Disordered" evidence="2">
    <location>
        <begin position="295"/>
        <end position="327"/>
    </location>
</feature>
<evidence type="ECO:0000256" key="1">
    <source>
        <dbReference type="RuleBase" id="RU362006"/>
    </source>
</evidence>
<evidence type="ECO:0000313" key="4">
    <source>
        <dbReference type="Proteomes" id="UP001140172"/>
    </source>
</evidence>
<keyword evidence="1" id="KW-1133">Transmembrane helix</keyword>
<comment type="subcellular location">
    <subcellularLocation>
        <location evidence="1">Membrane</location>
        <topology evidence="1">Multi-pass membrane protein</topology>
    </subcellularLocation>
</comment>
<dbReference type="PANTHER" id="PTHR12300">
    <property type="entry name" value="HVA22-LIKE PROTEINS"/>
    <property type="match status" value="1"/>
</dbReference>
<dbReference type="AlphaFoldDB" id="A0A9W8H9I1"/>
<protein>
    <recommendedName>
        <fullName evidence="1">Protein YOP1</fullName>
    </recommendedName>
</protein>
<dbReference type="Proteomes" id="UP001140172">
    <property type="component" value="Unassembled WGS sequence"/>
</dbReference>
<reference evidence="3" key="1">
    <citation type="submission" date="2022-07" db="EMBL/GenBank/DDBJ databases">
        <title>Phylogenomic reconstructions and comparative analyses of Kickxellomycotina fungi.</title>
        <authorList>
            <person name="Reynolds N.K."/>
            <person name="Stajich J.E."/>
            <person name="Barry K."/>
            <person name="Grigoriev I.V."/>
            <person name="Crous P."/>
            <person name="Smith M.E."/>
        </authorList>
    </citation>
    <scope>NUCLEOTIDE SEQUENCE</scope>
    <source>
        <strain evidence="3">BCRC 34489</strain>
    </source>
</reference>
<dbReference type="OrthoDB" id="526653at2759"/>
<keyword evidence="1" id="KW-0472">Membrane</keyword>
<sequence>MFWLITRSICVGVGYLYPAYKCFKLLRRGPEAVGAAAGAGSSGDVVRGVLKYWIVMAGFTAAELVADTFMFWLPFVGLIKVTFVAWMVMPGINGAGIIYDRLVEPYLVQHEERLDGYFQHARAAAQKTTSSASKTAYDRWIGYVQRTISQQQDASSTEAAAAASTSTTTTTTSEYSGLTGLLRGVPQQASLAAGYLAGMSGISSGPRTQADTVGRSTVSSLLTSWVTAFSSSAMTEISDDQRLQDIRARKAQLQDMVAQLEGSEQAIVARSRALDGNAADGPREASGFEDDAVMVAGSAEGSGGGSDGAAEENKKPAAAAASRRWFW</sequence>
<gene>
    <name evidence="3" type="ORF">GGI15_003394</name>
</gene>
<dbReference type="GO" id="GO:0016020">
    <property type="term" value="C:membrane"/>
    <property type="evidence" value="ECO:0007669"/>
    <property type="project" value="UniProtKB-SubCell"/>
</dbReference>
<accession>A0A9W8H9I1</accession>
<evidence type="ECO:0000256" key="2">
    <source>
        <dbReference type="SAM" id="MobiDB-lite"/>
    </source>
</evidence>
<comment type="similarity">
    <text evidence="1">Belongs to the DP1 family.</text>
</comment>
<comment type="caution">
    <text evidence="3">The sequence shown here is derived from an EMBL/GenBank/DDBJ whole genome shotgun (WGS) entry which is preliminary data.</text>
</comment>
<name>A0A9W8H9I1_9FUNG</name>
<proteinExistence type="inferred from homology"/>
<comment type="caution">
    <text evidence="1">Lacks conserved residue(s) required for the propagation of feature annotation.</text>
</comment>
<keyword evidence="4" id="KW-1185">Reference proteome</keyword>
<feature type="transmembrane region" description="Helical" evidence="1">
    <location>
        <begin position="69"/>
        <end position="89"/>
    </location>
</feature>
<dbReference type="Pfam" id="PF03134">
    <property type="entry name" value="TB2_DP1_HVA22"/>
    <property type="match status" value="1"/>
</dbReference>
<dbReference type="EMBL" id="JANBUM010000232">
    <property type="protein sequence ID" value="KAJ2780863.1"/>
    <property type="molecule type" value="Genomic_DNA"/>
</dbReference>